<dbReference type="GeneTree" id="ENSGT01000000221356"/>
<accession>A0A674CC34</accession>
<evidence type="ECO:0000313" key="4">
    <source>
        <dbReference type="Proteomes" id="UP000472277"/>
    </source>
</evidence>
<proteinExistence type="inferred from homology"/>
<dbReference type="Ensembl" id="ENSSTUT00000086241.1">
    <property type="protein sequence ID" value="ENSSTUP00000081019.1"/>
    <property type="gene ID" value="ENSSTUG00000035726.1"/>
</dbReference>
<protein>
    <submittedName>
        <fullName evidence="3">Uncharacterized protein</fullName>
    </submittedName>
</protein>
<evidence type="ECO:0000256" key="1">
    <source>
        <dbReference type="ARBA" id="ARBA00009996"/>
    </source>
</evidence>
<dbReference type="Pfam" id="PF15170">
    <property type="entry name" value="CaM-KIIN"/>
    <property type="match status" value="1"/>
</dbReference>
<evidence type="ECO:0000256" key="2">
    <source>
        <dbReference type="ARBA" id="ARBA00023013"/>
    </source>
</evidence>
<reference evidence="3" key="1">
    <citation type="submission" date="2025-08" db="UniProtKB">
        <authorList>
            <consortium name="Ensembl"/>
        </authorList>
    </citation>
    <scope>IDENTIFICATION</scope>
</reference>
<evidence type="ECO:0000313" key="3">
    <source>
        <dbReference type="Ensembl" id="ENSSTUP00000081019.1"/>
    </source>
</evidence>
<dbReference type="InParanoid" id="A0A674CC34"/>
<dbReference type="GO" id="GO:0008427">
    <property type="term" value="F:calcium-dependent protein kinase inhibitor activity"/>
    <property type="evidence" value="ECO:0007669"/>
    <property type="project" value="TreeGrafter"/>
</dbReference>
<sequence>MSGVSITCCLQDTSNFYCAALTKIPPKPGQIGRGKRVAIEDDSIENQLKDPAEKTPAGV</sequence>
<reference evidence="3" key="2">
    <citation type="submission" date="2025-09" db="UniProtKB">
        <authorList>
            <consortium name="Ensembl"/>
        </authorList>
    </citation>
    <scope>IDENTIFICATION</scope>
</reference>
<dbReference type="PANTHER" id="PTHR31007:SF3">
    <property type="entry name" value="CALCIUM_CALMODULIN-DEPENDENT PROTEIN KINASE II INHIBITOR 1"/>
    <property type="match status" value="1"/>
</dbReference>
<dbReference type="AlphaFoldDB" id="A0A674CC34"/>
<dbReference type="InterPro" id="IPR026779">
    <property type="entry name" value="Camk2n"/>
</dbReference>
<dbReference type="Proteomes" id="UP000472277">
    <property type="component" value="Chromosome 28"/>
</dbReference>
<organism evidence="3 4">
    <name type="scientific">Salmo trutta</name>
    <name type="common">Brown trout</name>
    <dbReference type="NCBI Taxonomy" id="8032"/>
    <lineage>
        <taxon>Eukaryota</taxon>
        <taxon>Metazoa</taxon>
        <taxon>Chordata</taxon>
        <taxon>Craniata</taxon>
        <taxon>Vertebrata</taxon>
        <taxon>Euteleostomi</taxon>
        <taxon>Actinopterygii</taxon>
        <taxon>Neopterygii</taxon>
        <taxon>Teleostei</taxon>
        <taxon>Protacanthopterygii</taxon>
        <taxon>Salmoniformes</taxon>
        <taxon>Salmonidae</taxon>
        <taxon>Salmoninae</taxon>
        <taxon>Salmo</taxon>
    </lineage>
</organism>
<keyword evidence="4" id="KW-1185">Reference proteome</keyword>
<name>A0A674CC34_SALTR</name>
<keyword evidence="2" id="KW-0649">Protein kinase inhibitor</keyword>
<dbReference type="PANTHER" id="PTHR31007">
    <property type="entry name" value="CALCIUM/CALMODULIN-DEPENDENT PROTEIN KINASE II INHIBITOR 2"/>
    <property type="match status" value="1"/>
</dbReference>
<dbReference type="GO" id="GO:0019901">
    <property type="term" value="F:protein kinase binding"/>
    <property type="evidence" value="ECO:0007669"/>
    <property type="project" value="TreeGrafter"/>
</dbReference>
<comment type="similarity">
    <text evidence="1">Belongs to the CAMK2N family.</text>
</comment>